<gene>
    <name evidence="1" type="ORF">F3B98_01585</name>
</gene>
<evidence type="ECO:0000313" key="1">
    <source>
        <dbReference type="EMBL" id="KAA4666453.1"/>
    </source>
</evidence>
<sequence length="99" mass="11541">MNNGTRSSFEAGDRLIVKPFSIDDFRNNISNDLNSFWVIEIEQGYLFRQIIEYDNTRDAIRCHSLNVSGQYPDAFVEIKNITKVGRVIESQRNTLQRIK</sequence>
<dbReference type="RefSeq" id="WP_149958589.1">
    <property type="nucleotide sequence ID" value="NZ_CP081917.1"/>
</dbReference>
<accession>A0A5N4EYL6</accession>
<dbReference type="AlphaFoldDB" id="A0A5N4EYL6"/>
<organism evidence="1 2">
    <name type="scientific">Bacteroides ovatus</name>
    <dbReference type="NCBI Taxonomy" id="28116"/>
    <lineage>
        <taxon>Bacteria</taxon>
        <taxon>Pseudomonadati</taxon>
        <taxon>Bacteroidota</taxon>
        <taxon>Bacteroidia</taxon>
        <taxon>Bacteroidales</taxon>
        <taxon>Bacteroidaceae</taxon>
        <taxon>Bacteroides</taxon>
    </lineage>
</organism>
<proteinExistence type="predicted"/>
<dbReference type="EMBL" id="VWFO01000002">
    <property type="protein sequence ID" value="KAA4666453.1"/>
    <property type="molecule type" value="Genomic_DNA"/>
</dbReference>
<comment type="caution">
    <text evidence="1">The sequence shown here is derived from an EMBL/GenBank/DDBJ whole genome shotgun (WGS) entry which is preliminary data.</text>
</comment>
<reference evidence="1 2" key="1">
    <citation type="journal article" date="2019" name="Nat. Med.">
        <title>A library of human gut bacterial isolates paired with longitudinal multiomics data enables mechanistic microbiome research.</title>
        <authorList>
            <person name="Poyet M."/>
            <person name="Groussin M."/>
            <person name="Gibbons S.M."/>
            <person name="Avila-Pacheco J."/>
            <person name="Jiang X."/>
            <person name="Kearney S.M."/>
            <person name="Perrotta A.R."/>
            <person name="Berdy B."/>
            <person name="Zhao S."/>
            <person name="Lieberman T.D."/>
            <person name="Swanson P.K."/>
            <person name="Smith M."/>
            <person name="Roesemann S."/>
            <person name="Alexander J.E."/>
            <person name="Rich S.A."/>
            <person name="Livny J."/>
            <person name="Vlamakis H."/>
            <person name="Clish C."/>
            <person name="Bullock K."/>
            <person name="Deik A."/>
            <person name="Scott J."/>
            <person name="Pierce K.A."/>
            <person name="Xavier R.J."/>
            <person name="Alm E.J."/>
        </authorList>
    </citation>
    <scope>NUCLEOTIDE SEQUENCE [LARGE SCALE GENOMIC DNA]</scope>
    <source>
        <strain evidence="1 2">BIOML-A14</strain>
    </source>
</reference>
<protein>
    <submittedName>
        <fullName evidence="1">Uncharacterized protein</fullName>
    </submittedName>
</protein>
<dbReference type="Proteomes" id="UP000435985">
    <property type="component" value="Unassembled WGS sequence"/>
</dbReference>
<evidence type="ECO:0000313" key="2">
    <source>
        <dbReference type="Proteomes" id="UP000435985"/>
    </source>
</evidence>
<name>A0A5N4EYL6_BACOV</name>